<evidence type="ECO:0000313" key="2">
    <source>
        <dbReference type="EMBL" id="GAA4835455.1"/>
    </source>
</evidence>
<comment type="caution">
    <text evidence="2">The sequence shown here is derived from an EMBL/GenBank/DDBJ whole genome shotgun (WGS) entry which is preliminary data.</text>
</comment>
<dbReference type="Pfam" id="PF04298">
    <property type="entry name" value="Zn_peptidase_2"/>
    <property type="match status" value="1"/>
</dbReference>
<dbReference type="Proteomes" id="UP001500298">
    <property type="component" value="Unassembled WGS sequence"/>
</dbReference>
<dbReference type="PANTHER" id="PTHR36434">
    <property type="entry name" value="MEMBRANE PROTEASE YUGP-RELATED"/>
    <property type="match status" value="1"/>
</dbReference>
<dbReference type="EMBL" id="BAABJX010000032">
    <property type="protein sequence ID" value="GAA4835455.1"/>
    <property type="molecule type" value="Genomic_DNA"/>
</dbReference>
<feature type="transmembrane region" description="Helical" evidence="1">
    <location>
        <begin position="201"/>
        <end position="221"/>
    </location>
</feature>
<dbReference type="RefSeq" id="WP_345371559.1">
    <property type="nucleotide sequence ID" value="NZ_BAABJX010000032.1"/>
</dbReference>
<reference evidence="3" key="1">
    <citation type="journal article" date="2019" name="Int. J. Syst. Evol. Microbiol.">
        <title>The Global Catalogue of Microorganisms (GCM) 10K type strain sequencing project: providing services to taxonomists for standard genome sequencing and annotation.</title>
        <authorList>
            <consortium name="The Broad Institute Genomics Platform"/>
            <consortium name="The Broad Institute Genome Sequencing Center for Infectious Disease"/>
            <person name="Wu L."/>
            <person name="Ma J."/>
        </authorList>
    </citation>
    <scope>NUCLEOTIDE SEQUENCE [LARGE SCALE GENOMIC DNA]</scope>
    <source>
        <strain evidence="3">JCM 18326</strain>
    </source>
</reference>
<keyword evidence="1" id="KW-0812">Transmembrane</keyword>
<sequence>MIWIIIIGFMILGWMVQYRLKSKFKKYSQTPIRSNLSGAEIAQQMLQDHHIYDVHITCIPGKLTDHYHPGHKTINLSEAVYYGRNAAAAAVAAHETGHAVQHAQAYAPLQLRSAMVPIQNASAKILNVIFIIGILGAFVLHMFPQELLFIAIVGSYAVMTAFSFITLPVEFNASKRALAWIDQSGVVSSQEYDMSKNALKWAAMTYVVAALSSLAMLLYYLNMFFGRD</sequence>
<keyword evidence="3" id="KW-1185">Reference proteome</keyword>
<evidence type="ECO:0000256" key="1">
    <source>
        <dbReference type="SAM" id="Phobius"/>
    </source>
</evidence>
<dbReference type="InterPro" id="IPR007395">
    <property type="entry name" value="Zn_peptidase_2"/>
</dbReference>
<protein>
    <submittedName>
        <fullName evidence="2">Zinc metallopeptidase</fullName>
    </submittedName>
</protein>
<dbReference type="PANTHER" id="PTHR36434:SF1">
    <property type="entry name" value="MEMBRANE PROTEASE YUGP-RELATED"/>
    <property type="match status" value="1"/>
</dbReference>
<proteinExistence type="predicted"/>
<name>A0ABP9DCH0_9BACT</name>
<organism evidence="2 3">
    <name type="scientific">Algivirga pacifica</name>
    <dbReference type="NCBI Taxonomy" id="1162670"/>
    <lineage>
        <taxon>Bacteria</taxon>
        <taxon>Pseudomonadati</taxon>
        <taxon>Bacteroidota</taxon>
        <taxon>Cytophagia</taxon>
        <taxon>Cytophagales</taxon>
        <taxon>Flammeovirgaceae</taxon>
        <taxon>Algivirga</taxon>
    </lineage>
</organism>
<gene>
    <name evidence="2" type="ORF">GCM10023331_20890</name>
</gene>
<accession>A0ABP9DCH0</accession>
<feature type="transmembrane region" description="Helical" evidence="1">
    <location>
        <begin position="125"/>
        <end position="143"/>
    </location>
</feature>
<keyword evidence="1" id="KW-1133">Transmembrane helix</keyword>
<keyword evidence="1" id="KW-0472">Membrane</keyword>
<feature type="transmembrane region" description="Helical" evidence="1">
    <location>
        <begin position="149"/>
        <end position="169"/>
    </location>
</feature>
<evidence type="ECO:0000313" key="3">
    <source>
        <dbReference type="Proteomes" id="UP001500298"/>
    </source>
</evidence>